<dbReference type="SMART" id="SM00679">
    <property type="entry name" value="CTNS"/>
    <property type="match status" value="2"/>
</dbReference>
<dbReference type="PANTHER" id="PTHR16201:SF37">
    <property type="entry name" value="PQ-LOOP REPEAT-CONTAINING PROTEIN"/>
    <property type="match status" value="1"/>
</dbReference>
<feature type="transmembrane region" description="Helical" evidence="6">
    <location>
        <begin position="69"/>
        <end position="87"/>
    </location>
</feature>
<evidence type="ECO:0000256" key="2">
    <source>
        <dbReference type="ARBA" id="ARBA00022692"/>
    </source>
</evidence>
<evidence type="ECO:0000256" key="6">
    <source>
        <dbReference type="SAM" id="Phobius"/>
    </source>
</evidence>
<protein>
    <submittedName>
        <fullName evidence="7">Predicted membrane protein</fullName>
    </submittedName>
</protein>
<evidence type="ECO:0000256" key="4">
    <source>
        <dbReference type="ARBA" id="ARBA00023136"/>
    </source>
</evidence>
<dbReference type="InterPro" id="IPR051415">
    <property type="entry name" value="LAAT-1"/>
</dbReference>
<dbReference type="Pfam" id="PF04193">
    <property type="entry name" value="PQ-loop"/>
    <property type="match status" value="2"/>
</dbReference>
<feature type="transmembrane region" description="Helical" evidence="6">
    <location>
        <begin position="130"/>
        <end position="148"/>
    </location>
</feature>
<feature type="compositionally biased region" description="Polar residues" evidence="5">
    <location>
        <begin position="264"/>
        <end position="273"/>
    </location>
</feature>
<evidence type="ECO:0000256" key="1">
    <source>
        <dbReference type="ARBA" id="ARBA00004141"/>
    </source>
</evidence>
<proteinExistence type="predicted"/>
<feature type="transmembrane region" description="Helical" evidence="6">
    <location>
        <begin position="6"/>
        <end position="29"/>
    </location>
</feature>
<feature type="region of interest" description="Disordered" evidence="5">
    <location>
        <begin position="261"/>
        <end position="289"/>
    </location>
</feature>
<evidence type="ECO:0000256" key="5">
    <source>
        <dbReference type="SAM" id="MobiDB-lite"/>
    </source>
</evidence>
<feature type="transmembrane region" description="Helical" evidence="6">
    <location>
        <begin position="160"/>
        <end position="179"/>
    </location>
</feature>
<dbReference type="PANTHER" id="PTHR16201">
    <property type="entry name" value="SEVEN TRANSMEMBRANE PROTEIN 1-RELATED"/>
    <property type="match status" value="1"/>
</dbReference>
<keyword evidence="4 6" id="KW-0472">Membrane</keyword>
<feature type="transmembrane region" description="Helical" evidence="6">
    <location>
        <begin position="41"/>
        <end position="63"/>
    </location>
</feature>
<dbReference type="AlphaFoldDB" id="A0A0F7STY6"/>
<comment type="subcellular location">
    <subcellularLocation>
        <location evidence="1">Membrane</location>
        <topology evidence="1">Multi-pass membrane protein</topology>
    </subcellularLocation>
</comment>
<organism evidence="7">
    <name type="scientific">Phaffia rhodozyma</name>
    <name type="common">Yeast</name>
    <name type="synonym">Xanthophyllomyces dendrorhous</name>
    <dbReference type="NCBI Taxonomy" id="264483"/>
    <lineage>
        <taxon>Eukaryota</taxon>
        <taxon>Fungi</taxon>
        <taxon>Dikarya</taxon>
        <taxon>Basidiomycota</taxon>
        <taxon>Agaricomycotina</taxon>
        <taxon>Tremellomycetes</taxon>
        <taxon>Cystofilobasidiales</taxon>
        <taxon>Mrakiaceae</taxon>
        <taxon>Phaffia</taxon>
    </lineage>
</organism>
<sequence length="289" mass="32072">MYANPALENVFGTIGTVLWCIQIIPQIVINYRRKDTKGLSSILMFTWSAASIFLGIYCIVQNINIPIIVQPQLFGFLAAVCWIQCLYYGPRKLSLKKSIILLTVYLLIFGGLQAGLVFATRAGIRNGTDAPLTLFGVISVIGLLGGLIPQYYEIFKYKEVIGLSLIFMTVRSFFQHLVFDVSNGISNLASYAPQFIYGRNVYQLDMLGGLFCTLSLVFKEKFDILASVNYIGIFVLDLTILILAAILNPRANRRRRAQGFLEPCSTSPDSSSVPVERSGLEHSQNTSLA</sequence>
<name>A0A0F7STY6_PHARH</name>
<dbReference type="GO" id="GO:0016020">
    <property type="term" value="C:membrane"/>
    <property type="evidence" value="ECO:0007669"/>
    <property type="project" value="UniProtKB-SubCell"/>
</dbReference>
<dbReference type="Gene3D" id="1.20.1280.290">
    <property type="match status" value="1"/>
</dbReference>
<reference evidence="7" key="1">
    <citation type="submission" date="2014-08" db="EMBL/GenBank/DDBJ databases">
        <authorList>
            <person name="Sharma Rahul"/>
            <person name="Thines Marco"/>
        </authorList>
    </citation>
    <scope>NUCLEOTIDE SEQUENCE</scope>
</reference>
<evidence type="ECO:0000313" key="7">
    <source>
        <dbReference type="EMBL" id="CED84149.1"/>
    </source>
</evidence>
<keyword evidence="3 6" id="KW-1133">Transmembrane helix</keyword>
<feature type="transmembrane region" description="Helical" evidence="6">
    <location>
        <begin position="224"/>
        <end position="247"/>
    </location>
</feature>
<dbReference type="EMBL" id="LN483157">
    <property type="protein sequence ID" value="CED84149.1"/>
    <property type="molecule type" value="Genomic_DNA"/>
</dbReference>
<feature type="transmembrane region" description="Helical" evidence="6">
    <location>
        <begin position="99"/>
        <end position="124"/>
    </location>
</feature>
<keyword evidence="2 6" id="KW-0812">Transmembrane</keyword>
<dbReference type="InterPro" id="IPR006603">
    <property type="entry name" value="PQ-loop_rpt"/>
</dbReference>
<evidence type="ECO:0000256" key="3">
    <source>
        <dbReference type="ARBA" id="ARBA00022989"/>
    </source>
</evidence>
<accession>A0A0F7STY6</accession>